<dbReference type="AlphaFoldDB" id="A0A8T2J9S7"/>
<protein>
    <submittedName>
        <fullName evidence="1">Uncharacterized protein</fullName>
    </submittedName>
</protein>
<gene>
    <name evidence="1" type="ORF">GDO86_005422</name>
</gene>
<evidence type="ECO:0000313" key="2">
    <source>
        <dbReference type="Proteomes" id="UP000812440"/>
    </source>
</evidence>
<accession>A0A8T2J9S7</accession>
<keyword evidence="2" id="KW-1185">Reference proteome</keyword>
<organism evidence="1 2">
    <name type="scientific">Hymenochirus boettgeri</name>
    <name type="common">Congo dwarf clawed frog</name>
    <dbReference type="NCBI Taxonomy" id="247094"/>
    <lineage>
        <taxon>Eukaryota</taxon>
        <taxon>Metazoa</taxon>
        <taxon>Chordata</taxon>
        <taxon>Craniata</taxon>
        <taxon>Vertebrata</taxon>
        <taxon>Euteleostomi</taxon>
        <taxon>Amphibia</taxon>
        <taxon>Batrachia</taxon>
        <taxon>Anura</taxon>
        <taxon>Pipoidea</taxon>
        <taxon>Pipidae</taxon>
        <taxon>Pipinae</taxon>
        <taxon>Hymenochirus</taxon>
    </lineage>
</organism>
<proteinExistence type="predicted"/>
<dbReference type="Proteomes" id="UP000812440">
    <property type="component" value="Chromosome 3"/>
</dbReference>
<sequence>MLDFTLLHRLQSKFDQILSKYCQFSSVLYCESLSLWILVECLCLTIAKSISTDNTLIPSFVKICKSSNWYITVLIFHLNM</sequence>
<evidence type="ECO:0000313" key="1">
    <source>
        <dbReference type="EMBL" id="KAG8439196.1"/>
    </source>
</evidence>
<dbReference type="EMBL" id="JAACNH010000006">
    <property type="protein sequence ID" value="KAG8439196.1"/>
    <property type="molecule type" value="Genomic_DNA"/>
</dbReference>
<name>A0A8T2J9S7_9PIPI</name>
<reference evidence="1" key="1">
    <citation type="thesis" date="2020" institute="ProQuest LLC" country="789 East Eisenhower Parkway, Ann Arbor, MI, USA">
        <title>Comparative Genomics and Chromosome Evolution.</title>
        <authorList>
            <person name="Mudd A.B."/>
        </authorList>
    </citation>
    <scope>NUCLEOTIDE SEQUENCE</scope>
    <source>
        <strain evidence="1">Female2</strain>
        <tissue evidence="1">Blood</tissue>
    </source>
</reference>
<comment type="caution">
    <text evidence="1">The sequence shown here is derived from an EMBL/GenBank/DDBJ whole genome shotgun (WGS) entry which is preliminary data.</text>
</comment>